<dbReference type="EMBL" id="MU865917">
    <property type="protein sequence ID" value="KAK4454440.1"/>
    <property type="molecule type" value="Genomic_DNA"/>
</dbReference>
<feature type="compositionally biased region" description="Low complexity" evidence="1">
    <location>
        <begin position="370"/>
        <end position="397"/>
    </location>
</feature>
<accession>A0AAV9H385</accession>
<protein>
    <submittedName>
        <fullName evidence="2">Uncharacterized protein</fullName>
    </submittedName>
</protein>
<evidence type="ECO:0000256" key="1">
    <source>
        <dbReference type="SAM" id="MobiDB-lite"/>
    </source>
</evidence>
<dbReference type="Proteomes" id="UP001321760">
    <property type="component" value="Unassembled WGS sequence"/>
</dbReference>
<reference evidence="2" key="1">
    <citation type="journal article" date="2023" name="Mol. Phylogenet. Evol.">
        <title>Genome-scale phylogeny and comparative genomics of the fungal order Sordariales.</title>
        <authorList>
            <person name="Hensen N."/>
            <person name="Bonometti L."/>
            <person name="Westerberg I."/>
            <person name="Brannstrom I.O."/>
            <person name="Guillou S."/>
            <person name="Cros-Aarteil S."/>
            <person name="Calhoun S."/>
            <person name="Haridas S."/>
            <person name="Kuo A."/>
            <person name="Mondo S."/>
            <person name="Pangilinan J."/>
            <person name="Riley R."/>
            <person name="LaButti K."/>
            <person name="Andreopoulos B."/>
            <person name="Lipzen A."/>
            <person name="Chen C."/>
            <person name="Yan M."/>
            <person name="Daum C."/>
            <person name="Ng V."/>
            <person name="Clum A."/>
            <person name="Steindorff A."/>
            <person name="Ohm R.A."/>
            <person name="Martin F."/>
            <person name="Silar P."/>
            <person name="Natvig D.O."/>
            <person name="Lalanne C."/>
            <person name="Gautier V."/>
            <person name="Ament-Velasquez S.L."/>
            <person name="Kruys A."/>
            <person name="Hutchinson M.I."/>
            <person name="Powell A.J."/>
            <person name="Barry K."/>
            <person name="Miller A.N."/>
            <person name="Grigoriev I.V."/>
            <person name="Debuchy R."/>
            <person name="Gladieux P."/>
            <person name="Hiltunen Thoren M."/>
            <person name="Johannesson H."/>
        </authorList>
    </citation>
    <scope>NUCLEOTIDE SEQUENCE</scope>
    <source>
        <strain evidence="2">PSN243</strain>
    </source>
</reference>
<reference evidence="2" key="2">
    <citation type="submission" date="2023-05" db="EMBL/GenBank/DDBJ databases">
        <authorList>
            <consortium name="Lawrence Berkeley National Laboratory"/>
            <person name="Steindorff A."/>
            <person name="Hensen N."/>
            <person name="Bonometti L."/>
            <person name="Westerberg I."/>
            <person name="Brannstrom I.O."/>
            <person name="Guillou S."/>
            <person name="Cros-Aarteil S."/>
            <person name="Calhoun S."/>
            <person name="Haridas S."/>
            <person name="Kuo A."/>
            <person name="Mondo S."/>
            <person name="Pangilinan J."/>
            <person name="Riley R."/>
            <person name="Labutti K."/>
            <person name="Andreopoulos B."/>
            <person name="Lipzen A."/>
            <person name="Chen C."/>
            <person name="Yanf M."/>
            <person name="Daum C."/>
            <person name="Ng V."/>
            <person name="Clum A."/>
            <person name="Ohm R."/>
            <person name="Martin F."/>
            <person name="Silar P."/>
            <person name="Natvig D."/>
            <person name="Lalanne C."/>
            <person name="Gautier V."/>
            <person name="Ament-Velasquez S.L."/>
            <person name="Kruys A."/>
            <person name="Hutchinson M.I."/>
            <person name="Powell A.J."/>
            <person name="Barry K."/>
            <person name="Miller A.N."/>
            <person name="Grigoriev I.V."/>
            <person name="Debuchy R."/>
            <person name="Gladieux P."/>
            <person name="Thoren M.H."/>
            <person name="Johannesson H."/>
        </authorList>
    </citation>
    <scope>NUCLEOTIDE SEQUENCE</scope>
    <source>
        <strain evidence="2">PSN243</strain>
    </source>
</reference>
<evidence type="ECO:0000313" key="2">
    <source>
        <dbReference type="EMBL" id="KAK4454440.1"/>
    </source>
</evidence>
<evidence type="ECO:0000313" key="3">
    <source>
        <dbReference type="Proteomes" id="UP001321760"/>
    </source>
</evidence>
<dbReference type="AlphaFoldDB" id="A0AAV9H385"/>
<organism evidence="2 3">
    <name type="scientific">Podospora aff. communis PSN243</name>
    <dbReference type="NCBI Taxonomy" id="3040156"/>
    <lineage>
        <taxon>Eukaryota</taxon>
        <taxon>Fungi</taxon>
        <taxon>Dikarya</taxon>
        <taxon>Ascomycota</taxon>
        <taxon>Pezizomycotina</taxon>
        <taxon>Sordariomycetes</taxon>
        <taxon>Sordariomycetidae</taxon>
        <taxon>Sordariales</taxon>
        <taxon>Podosporaceae</taxon>
        <taxon>Podospora</taxon>
    </lineage>
</organism>
<keyword evidence="3" id="KW-1185">Reference proteome</keyword>
<sequence length="438" mass="49017">MGPFTASDEEVMALIRQYWVPLGKYTTARAKAAWACLASRGHLAAWERADPVDPNVRCRPGVKGSGQIETDLVKEMPYMGHVGGDFVFRCSRGMWMQYEGQVPVGNTERLRRLREDLLPDIYEMAVALLSFRPDTDSRDLEVPPELARIREERGFVDGRGLNRLLDIWTVKFFSETAEGELVAGIRPVKAFPGLSTEAAMDKFAETASIVRTLQKANVNGGIEWHRLSMLLERLSGCSFVDLLMNHDRRMQEQGLRILREEGLESPQVVVYSVWEVPVKWVPQSVAVLLGPRSYSQPELTYRDPLRNSHFHNFYRDVDLERGNPQAGNHARSLDLPPAHGNTQGSPITAQLARRDSPTASETSTDEPIRSSPFSASPDSSEPRSDTSSTKKPPSTSSRVRKVGDKGVCVPKGGIRKTRSAQTRRSPPARDSVKRFFRT</sequence>
<gene>
    <name evidence="2" type="ORF">QBC34DRAFT_375603</name>
</gene>
<name>A0AAV9H385_9PEZI</name>
<proteinExistence type="predicted"/>
<feature type="region of interest" description="Disordered" evidence="1">
    <location>
        <begin position="319"/>
        <end position="438"/>
    </location>
</feature>
<comment type="caution">
    <text evidence="2">The sequence shown here is derived from an EMBL/GenBank/DDBJ whole genome shotgun (WGS) entry which is preliminary data.</text>
</comment>